<dbReference type="RefSeq" id="WP_092702832.1">
    <property type="nucleotide sequence ID" value="NZ_FNFC01000009.1"/>
</dbReference>
<accession>A0A1G8WSK0</accession>
<keyword evidence="3" id="KW-1185">Reference proteome</keyword>
<gene>
    <name evidence="2" type="ORF">SAMN05216226_109156</name>
</gene>
<evidence type="ECO:0000313" key="3">
    <source>
        <dbReference type="Proteomes" id="UP000198856"/>
    </source>
</evidence>
<dbReference type="STRING" id="890420.SAMN05216226_109156"/>
<sequence>MRGQSHIVGFVLILGFGVVALGTLTAGVGTVIESQSANADGTRVAADLGDASEVIERTGVQTDRVNFANGQLSTTERTLRVLDGGSVEQTLAVDALVFESGDRQVTSVAGAVIQRAGTSAWLERAPPITTSETNEVLVVGAPILGTDHWSVGADGGISVTLRTNVTHDRTALGRGNFAVAIETATPGPLERYFERQNATTSRRQFSGDEHGSVVATFPTERTGYLVVHDLNLEVRDG</sequence>
<protein>
    <recommendedName>
        <fullName evidence="4">Flagellin N-terminal-like domain-containing protein</fullName>
    </recommendedName>
</protein>
<dbReference type="OrthoDB" id="282668at2157"/>
<dbReference type="Proteomes" id="UP000198856">
    <property type="component" value="Unassembled WGS sequence"/>
</dbReference>
<feature type="transmembrane region" description="Helical" evidence="1">
    <location>
        <begin position="7"/>
        <end position="32"/>
    </location>
</feature>
<dbReference type="Pfam" id="PF23960">
    <property type="entry name" value="DUF7289"/>
    <property type="match status" value="1"/>
</dbReference>
<evidence type="ECO:0000313" key="2">
    <source>
        <dbReference type="EMBL" id="SDJ80605.1"/>
    </source>
</evidence>
<keyword evidence="1" id="KW-0472">Membrane</keyword>
<organism evidence="2 3">
    <name type="scientific">Halovenus aranensis</name>
    <dbReference type="NCBI Taxonomy" id="890420"/>
    <lineage>
        <taxon>Archaea</taxon>
        <taxon>Methanobacteriati</taxon>
        <taxon>Methanobacteriota</taxon>
        <taxon>Stenosarchaea group</taxon>
        <taxon>Halobacteria</taxon>
        <taxon>Halobacteriales</taxon>
        <taxon>Haloarculaceae</taxon>
        <taxon>Halovenus</taxon>
    </lineage>
</organism>
<name>A0A1G8WSK0_9EURY</name>
<dbReference type="AlphaFoldDB" id="A0A1G8WSK0"/>
<dbReference type="InterPro" id="IPR055713">
    <property type="entry name" value="DUF7289"/>
</dbReference>
<keyword evidence="1" id="KW-1133">Transmembrane helix</keyword>
<reference evidence="2 3" key="1">
    <citation type="submission" date="2016-10" db="EMBL/GenBank/DDBJ databases">
        <authorList>
            <person name="de Groot N.N."/>
        </authorList>
    </citation>
    <scope>NUCLEOTIDE SEQUENCE [LARGE SCALE GENOMIC DNA]</scope>
    <source>
        <strain evidence="2 3">IBRC-M10015</strain>
    </source>
</reference>
<evidence type="ECO:0008006" key="4">
    <source>
        <dbReference type="Google" id="ProtNLM"/>
    </source>
</evidence>
<evidence type="ECO:0000256" key="1">
    <source>
        <dbReference type="SAM" id="Phobius"/>
    </source>
</evidence>
<keyword evidence="1" id="KW-0812">Transmembrane</keyword>
<proteinExistence type="predicted"/>
<dbReference type="EMBL" id="FNFC01000009">
    <property type="protein sequence ID" value="SDJ80605.1"/>
    <property type="molecule type" value="Genomic_DNA"/>
</dbReference>